<dbReference type="GeneID" id="36346261"/>
<protein>
    <submittedName>
        <fullName evidence="1">Uncharacterized protein</fullName>
    </submittedName>
</protein>
<organism evidence="1 2">
    <name type="scientific">Echinococcus granulosus</name>
    <name type="common">Hydatid tapeworm</name>
    <dbReference type="NCBI Taxonomy" id="6210"/>
    <lineage>
        <taxon>Eukaryota</taxon>
        <taxon>Metazoa</taxon>
        <taxon>Spiralia</taxon>
        <taxon>Lophotrochozoa</taxon>
        <taxon>Platyhelminthes</taxon>
        <taxon>Cestoda</taxon>
        <taxon>Eucestoda</taxon>
        <taxon>Cyclophyllidea</taxon>
        <taxon>Taeniidae</taxon>
        <taxon>Echinococcus</taxon>
        <taxon>Echinococcus granulosus group</taxon>
    </lineage>
</organism>
<dbReference type="KEGG" id="egl:EGR_10546"/>
<comment type="caution">
    <text evidence="1">The sequence shown here is derived from an EMBL/GenBank/DDBJ whole genome shotgun (WGS) entry which is preliminary data.</text>
</comment>
<accession>W6U874</accession>
<dbReference type="Proteomes" id="UP000019149">
    <property type="component" value="Unassembled WGS sequence"/>
</dbReference>
<dbReference type="EMBL" id="APAU02000232">
    <property type="protein sequence ID" value="EUB54592.1"/>
    <property type="molecule type" value="Genomic_DNA"/>
</dbReference>
<dbReference type="CTD" id="36346261"/>
<reference evidence="1 2" key="1">
    <citation type="journal article" date="2013" name="Nat. Genet.">
        <title>The genome of the hydatid tapeworm Echinococcus granulosus.</title>
        <authorList>
            <person name="Zheng H."/>
            <person name="Zhang W."/>
            <person name="Zhang L."/>
            <person name="Zhang Z."/>
            <person name="Li J."/>
            <person name="Lu G."/>
            <person name="Zhu Y."/>
            <person name="Wang Y."/>
            <person name="Huang Y."/>
            <person name="Liu J."/>
            <person name="Kang H."/>
            <person name="Chen J."/>
            <person name="Wang L."/>
            <person name="Chen A."/>
            <person name="Yu S."/>
            <person name="Gao Z."/>
            <person name="Jin L."/>
            <person name="Gu W."/>
            <person name="Wang Z."/>
            <person name="Zhao L."/>
            <person name="Shi B."/>
            <person name="Wen H."/>
            <person name="Lin R."/>
            <person name="Jones M.K."/>
            <person name="Brejova B."/>
            <person name="Vinar T."/>
            <person name="Zhao G."/>
            <person name="McManus D.P."/>
            <person name="Chen Z."/>
            <person name="Zhou Y."/>
            <person name="Wang S."/>
        </authorList>
    </citation>
    <scope>NUCLEOTIDE SEQUENCE [LARGE SCALE GENOMIC DNA]</scope>
</reference>
<name>W6U874_ECHGR</name>
<evidence type="ECO:0000313" key="1">
    <source>
        <dbReference type="EMBL" id="EUB54592.1"/>
    </source>
</evidence>
<dbReference type="RefSeq" id="XP_024345788.1">
    <property type="nucleotide sequence ID" value="XM_024499795.1"/>
</dbReference>
<dbReference type="AlphaFoldDB" id="W6U874"/>
<gene>
    <name evidence="1" type="ORF">EGR_10546</name>
</gene>
<proteinExistence type="predicted"/>
<evidence type="ECO:0000313" key="2">
    <source>
        <dbReference type="Proteomes" id="UP000019149"/>
    </source>
</evidence>
<keyword evidence="2" id="KW-1185">Reference proteome</keyword>
<sequence>MATSVEELKALSNNTETALLGRGRHEIVDEMMLELVVYSRELNQPLEQY</sequence>